<dbReference type="EMBL" id="PKSM01000057">
    <property type="protein sequence ID" value="POW18898.1"/>
    <property type="molecule type" value="Genomic_DNA"/>
</dbReference>
<feature type="transmembrane region" description="Helical" evidence="13">
    <location>
        <begin position="173"/>
        <end position="197"/>
    </location>
</feature>
<comment type="pathway">
    <text evidence="2 13">Glycolipid biosynthesis; glycosylphosphatidylinositol-anchor biosynthesis.</text>
</comment>
<reference evidence="15" key="3">
    <citation type="journal article" date="2018" name="Mol. Plant Microbe Interact.">
        <title>Genome sequence resources for the wheat stripe rust pathogen (Puccinia striiformis f. sp. tritici) and the barley stripe rust pathogen (Puccinia striiformis f. sp. hordei).</title>
        <authorList>
            <person name="Xia C."/>
            <person name="Wang M."/>
            <person name="Yin C."/>
            <person name="Cornejo O.E."/>
            <person name="Hulbert S.H."/>
            <person name="Chen X."/>
        </authorList>
    </citation>
    <scope>NUCLEOTIDE SEQUENCE [LARGE SCALE GENOMIC DNA]</scope>
    <source>
        <strain evidence="15">93TX-2</strain>
    </source>
</reference>
<dbReference type="PANTHER" id="PTHR12886:SF0">
    <property type="entry name" value="GPI MANNOSYLTRANSFERASE 1"/>
    <property type="match status" value="1"/>
</dbReference>
<comment type="similarity">
    <text evidence="3 13">Belongs to the PIGM family.</text>
</comment>
<evidence type="ECO:0000313" key="15">
    <source>
        <dbReference type="Proteomes" id="UP000238274"/>
    </source>
</evidence>
<keyword evidence="6 13" id="KW-0328">Glycosyltransferase</keyword>
<comment type="caution">
    <text evidence="13">Lacks conserved residue(s) required for the propagation of feature annotation.</text>
</comment>
<dbReference type="PANTHER" id="PTHR12886">
    <property type="entry name" value="PIG-M MANNOSYLTRANSFERASE"/>
    <property type="match status" value="1"/>
</dbReference>
<reference evidence="15" key="2">
    <citation type="journal article" date="2018" name="BMC Genomics">
        <title>Genomic insights into host adaptation between the wheat stripe rust pathogen (Puccinia striiformis f. sp. tritici) and the barley stripe rust pathogen (Puccinia striiformis f. sp. hordei).</title>
        <authorList>
            <person name="Xia C."/>
            <person name="Wang M."/>
            <person name="Yin C."/>
            <person name="Cornejo O.E."/>
            <person name="Hulbert S.H."/>
            <person name="Chen X."/>
        </authorList>
    </citation>
    <scope>NUCLEOTIDE SEQUENCE [LARGE SCALE GENOMIC DNA]</scope>
    <source>
        <strain evidence="15">93TX-2</strain>
    </source>
</reference>
<name>A0A2S4WAX0_9BASI</name>
<evidence type="ECO:0000256" key="9">
    <source>
        <dbReference type="ARBA" id="ARBA00022824"/>
    </source>
</evidence>
<keyword evidence="15" id="KW-1185">Reference proteome</keyword>
<keyword evidence="9 13" id="KW-0256">Endoplasmic reticulum</keyword>
<comment type="subcellular location">
    <subcellularLocation>
        <location evidence="1 13">Endoplasmic reticulum membrane</location>
        <topology evidence="1 13">Multi-pass membrane protein</topology>
    </subcellularLocation>
</comment>
<protein>
    <recommendedName>
        <fullName evidence="4 13">GPI mannosyltransferase 1</fullName>
        <ecNumber evidence="13">2.4.1.-</ecNumber>
    </recommendedName>
    <alternativeName>
        <fullName evidence="13">GPI mannosyltransferase I</fullName>
    </alternativeName>
</protein>
<dbReference type="VEuPathDB" id="FungiDB:PSTT_08165"/>
<gene>
    <name evidence="14" type="ORF">PSHT_05218</name>
</gene>
<organism evidence="14 15">
    <name type="scientific">Puccinia striiformis</name>
    <dbReference type="NCBI Taxonomy" id="27350"/>
    <lineage>
        <taxon>Eukaryota</taxon>
        <taxon>Fungi</taxon>
        <taxon>Dikarya</taxon>
        <taxon>Basidiomycota</taxon>
        <taxon>Pucciniomycotina</taxon>
        <taxon>Pucciniomycetes</taxon>
        <taxon>Pucciniales</taxon>
        <taxon>Pucciniaceae</taxon>
        <taxon>Puccinia</taxon>
    </lineage>
</organism>
<evidence type="ECO:0000256" key="1">
    <source>
        <dbReference type="ARBA" id="ARBA00004477"/>
    </source>
</evidence>
<evidence type="ECO:0000256" key="11">
    <source>
        <dbReference type="ARBA" id="ARBA00023136"/>
    </source>
</evidence>
<dbReference type="InterPro" id="IPR007704">
    <property type="entry name" value="PIG-M"/>
</dbReference>
<comment type="function">
    <text evidence="12 13">Mannosyltransferase involved in glycosylphosphatidylinositol-anchor biosynthesis. Transfers the first alpha-1,4-mannose to GlcN-acyl-PI during GPI precursor assembly. Required for cell wall integrity.</text>
</comment>
<feature type="transmembrane region" description="Helical" evidence="13">
    <location>
        <begin position="217"/>
        <end position="238"/>
    </location>
</feature>
<evidence type="ECO:0000256" key="4">
    <source>
        <dbReference type="ARBA" id="ARBA00013797"/>
    </source>
</evidence>
<dbReference type="GO" id="GO:0051751">
    <property type="term" value="F:alpha-1,4-mannosyltransferase activity"/>
    <property type="evidence" value="ECO:0007669"/>
    <property type="project" value="InterPro"/>
</dbReference>
<reference evidence="14 15" key="1">
    <citation type="submission" date="2017-12" db="EMBL/GenBank/DDBJ databases">
        <title>Gene loss provides genomic basis for host adaptation in cereal stripe rust fungi.</title>
        <authorList>
            <person name="Xia C."/>
        </authorList>
    </citation>
    <scope>NUCLEOTIDE SEQUENCE [LARGE SCALE GENOMIC DNA]</scope>
    <source>
        <strain evidence="14 15">93TX-2</strain>
    </source>
</reference>
<keyword evidence="7 13" id="KW-0808">Transferase</keyword>
<sequence length="431" mass="49821">MHLSELSAMAKKFILFGLIPGFLLRLGLICYSVYHDNRSSLKYTDIDYQVFSDAARAILSRSGSKDSAWFGSPYDRATYRYTPLLAFILTPNEFIHPCWGKALFGIADLLIGILLYRLCPSRHTASSHGLLVTLIWLLNPFVMNISTRGSSESLLGVVIIGFLYSARRKKWDAAAILLGVAVHLKLYPFIYATAIWAQLGEHAHSKFGWLSISRPQFRFGVISLTAFSALNLLMYNIWGHEFLESSYLYHLRRLDHRHNFSPYFYPIYLRFTSTLSESSTLIRFLQHPLVSFIPQMSLSLALGFRYGNQNLPFACFIQTYVFVIFNKVVTSQYFMWYLWFIPLLVKEIKLSMSEMIYVAVVWVSTQAIWLSQAYRLEFLGEPQFRALDNRHAYHWIFEIFFCLTKESPNQAKAKIGSVKPRLKHGRITVRD</sequence>
<dbReference type="GO" id="GO:0006506">
    <property type="term" value="P:GPI anchor biosynthetic process"/>
    <property type="evidence" value="ECO:0007669"/>
    <property type="project" value="UniProtKB-UniPathway"/>
</dbReference>
<evidence type="ECO:0000256" key="5">
    <source>
        <dbReference type="ARBA" id="ARBA00022502"/>
    </source>
</evidence>
<dbReference type="UniPathway" id="UPA00196"/>
<keyword evidence="10 13" id="KW-1133">Transmembrane helix</keyword>
<evidence type="ECO:0000256" key="13">
    <source>
        <dbReference type="RuleBase" id="RU365064"/>
    </source>
</evidence>
<evidence type="ECO:0000256" key="12">
    <source>
        <dbReference type="ARBA" id="ARBA00025399"/>
    </source>
</evidence>
<evidence type="ECO:0000256" key="6">
    <source>
        <dbReference type="ARBA" id="ARBA00022676"/>
    </source>
</evidence>
<dbReference type="AlphaFoldDB" id="A0A2S4WAX0"/>
<evidence type="ECO:0000256" key="2">
    <source>
        <dbReference type="ARBA" id="ARBA00004687"/>
    </source>
</evidence>
<accession>A0A2S4WAX0</accession>
<keyword evidence="11 13" id="KW-0472">Membrane</keyword>
<dbReference type="GO" id="GO:1990529">
    <property type="term" value="C:glycosylphosphatidylinositol-mannosyltransferase I complex"/>
    <property type="evidence" value="ECO:0007669"/>
    <property type="project" value="TreeGrafter"/>
</dbReference>
<feature type="transmembrane region" description="Helical" evidence="13">
    <location>
        <begin position="12"/>
        <end position="34"/>
    </location>
</feature>
<feature type="transmembrane region" description="Helical" evidence="13">
    <location>
        <begin position="319"/>
        <end position="344"/>
    </location>
</feature>
<dbReference type="Pfam" id="PF05007">
    <property type="entry name" value="Mannosyl_trans"/>
    <property type="match status" value="1"/>
</dbReference>
<dbReference type="Proteomes" id="UP000238274">
    <property type="component" value="Unassembled WGS sequence"/>
</dbReference>
<feature type="transmembrane region" description="Helical" evidence="13">
    <location>
        <begin position="99"/>
        <end position="118"/>
    </location>
</feature>
<proteinExistence type="inferred from homology"/>
<dbReference type="OrthoDB" id="1741594at2759"/>
<keyword evidence="5 13" id="KW-0337">GPI-anchor biosynthesis</keyword>
<dbReference type="VEuPathDB" id="FungiDB:PSHT_05218"/>
<evidence type="ECO:0000256" key="7">
    <source>
        <dbReference type="ARBA" id="ARBA00022679"/>
    </source>
</evidence>
<dbReference type="GO" id="GO:0005789">
    <property type="term" value="C:endoplasmic reticulum membrane"/>
    <property type="evidence" value="ECO:0007669"/>
    <property type="project" value="UniProtKB-SubCell"/>
</dbReference>
<evidence type="ECO:0000256" key="10">
    <source>
        <dbReference type="ARBA" id="ARBA00022989"/>
    </source>
</evidence>
<keyword evidence="8 13" id="KW-0812">Transmembrane</keyword>
<comment type="caution">
    <text evidence="14">The sequence shown here is derived from an EMBL/GenBank/DDBJ whole genome shotgun (WGS) entry which is preliminary data.</text>
</comment>
<dbReference type="GO" id="GO:0004376">
    <property type="term" value="F:GPI mannosyltransferase activity"/>
    <property type="evidence" value="ECO:0007669"/>
    <property type="project" value="InterPro"/>
</dbReference>
<evidence type="ECO:0000256" key="3">
    <source>
        <dbReference type="ARBA" id="ARBA00011071"/>
    </source>
</evidence>
<dbReference type="EC" id="2.4.1.-" evidence="13"/>
<evidence type="ECO:0000256" key="8">
    <source>
        <dbReference type="ARBA" id="ARBA00022692"/>
    </source>
</evidence>
<evidence type="ECO:0000313" key="14">
    <source>
        <dbReference type="EMBL" id="POW18898.1"/>
    </source>
</evidence>